<feature type="transmembrane region" description="Helical" evidence="1">
    <location>
        <begin position="78"/>
        <end position="99"/>
    </location>
</feature>
<evidence type="ECO:0000256" key="1">
    <source>
        <dbReference type="SAM" id="Phobius"/>
    </source>
</evidence>
<dbReference type="EMBL" id="JADBEE010000001">
    <property type="protein sequence ID" value="MBE1513565.1"/>
    <property type="molecule type" value="Genomic_DNA"/>
</dbReference>
<sequence>MSSSAAPSSVRRGSARRVLPWMLLALDGLLVIGFAAMGNRNHATGLALTDVLQTAAPFLLGLLISSLAVRFWRRPSRLWPDALVVILGTVALGMVLRVLSGTGGAQWSFVLVATLVLGVLLLARRIISSRLVTARNTSTGGQTRGGIQATPR</sequence>
<dbReference type="RefSeq" id="WP_192590436.1">
    <property type="nucleotide sequence ID" value="NZ_JADBEE010000001.1"/>
</dbReference>
<organism evidence="2 3">
    <name type="scientific">Nesterenkonia halotolerans</name>
    <dbReference type="NCBI Taxonomy" id="225325"/>
    <lineage>
        <taxon>Bacteria</taxon>
        <taxon>Bacillati</taxon>
        <taxon>Actinomycetota</taxon>
        <taxon>Actinomycetes</taxon>
        <taxon>Micrococcales</taxon>
        <taxon>Micrococcaceae</taxon>
        <taxon>Nesterenkonia</taxon>
    </lineage>
</organism>
<keyword evidence="3" id="KW-1185">Reference proteome</keyword>
<evidence type="ECO:0000313" key="3">
    <source>
        <dbReference type="Proteomes" id="UP000636579"/>
    </source>
</evidence>
<proteinExistence type="predicted"/>
<reference evidence="2 3" key="1">
    <citation type="submission" date="2020-10" db="EMBL/GenBank/DDBJ databases">
        <title>Sequencing the genomes of 1000 actinobacteria strains.</title>
        <authorList>
            <person name="Klenk H.-P."/>
        </authorList>
    </citation>
    <scope>NUCLEOTIDE SEQUENCE [LARGE SCALE GENOMIC DNA]</scope>
    <source>
        <strain evidence="2 3">DSM 15474</strain>
    </source>
</reference>
<dbReference type="InterPro" id="IPR021414">
    <property type="entry name" value="DUF3054"/>
</dbReference>
<keyword evidence="1" id="KW-0812">Transmembrane</keyword>
<comment type="caution">
    <text evidence="2">The sequence shown here is derived from an EMBL/GenBank/DDBJ whole genome shotgun (WGS) entry which is preliminary data.</text>
</comment>
<evidence type="ECO:0000313" key="2">
    <source>
        <dbReference type="EMBL" id="MBE1513565.1"/>
    </source>
</evidence>
<name>A0ABR9J3T3_9MICC</name>
<keyword evidence="1" id="KW-1133">Transmembrane helix</keyword>
<protein>
    <submittedName>
        <fullName evidence="2">Peptidoglycan/LPS O-acetylase OafA/YrhL</fullName>
    </submittedName>
</protein>
<dbReference type="Pfam" id="PF11255">
    <property type="entry name" value="DUF3054"/>
    <property type="match status" value="1"/>
</dbReference>
<feature type="transmembrane region" description="Helical" evidence="1">
    <location>
        <begin position="21"/>
        <end position="39"/>
    </location>
</feature>
<gene>
    <name evidence="2" type="ORF">H4W26_000320</name>
</gene>
<feature type="transmembrane region" description="Helical" evidence="1">
    <location>
        <begin position="51"/>
        <end position="71"/>
    </location>
</feature>
<dbReference type="Proteomes" id="UP000636579">
    <property type="component" value="Unassembled WGS sequence"/>
</dbReference>
<keyword evidence="1" id="KW-0472">Membrane</keyword>
<feature type="transmembrane region" description="Helical" evidence="1">
    <location>
        <begin position="105"/>
        <end position="123"/>
    </location>
</feature>
<accession>A0ABR9J3T3</accession>